<dbReference type="InterPro" id="IPR051276">
    <property type="entry name" value="Saccharopine_DH-like_oxidrdct"/>
</dbReference>
<name>A0ABP6LAY6_9ACTN</name>
<dbReference type="Proteomes" id="UP001499930">
    <property type="component" value="Unassembled WGS sequence"/>
</dbReference>
<dbReference type="Gene3D" id="3.40.50.720">
    <property type="entry name" value="NAD(P)-binding Rossmann-like Domain"/>
    <property type="match status" value="1"/>
</dbReference>
<dbReference type="EMBL" id="BAAAWD010000028">
    <property type="protein sequence ID" value="GAA3038261.1"/>
    <property type="molecule type" value="Genomic_DNA"/>
</dbReference>
<gene>
    <name evidence="2" type="ORF">GCM10017559_77880</name>
</gene>
<dbReference type="SUPFAM" id="SSF51735">
    <property type="entry name" value="NAD(P)-binding Rossmann-fold domains"/>
    <property type="match status" value="1"/>
</dbReference>
<sequence length="414" mass="43655">MADRPYDRPYDIVLFGATGFTGGLTAEYLARVAGPELRWALAGRDRARLEAVRERIGLPGLPLLLADVTDPASMAEIARQARVVATTVGPYLTYGEPLVAACADAGTHYADLTGEAEFVDRMFIRHHERARRTGAKLVHACGFDSIPHDLGAYFTVGHLPEGVPLEVDGFVRASGAASGGTVHSAVLAASRLREAGEAARVRKELEGVPEPRLVAGPAADRAVDPAPPPAARRVRGGPGTVRYVGGWALPLPTLDPQVVARSARALERYGPDFTYRHHFAIKSLPAALGLAAGVGTLALLAQVPPARSLLLKRFPQGAGPTPEHRARNWFKVTFLGRGGGARVVTEVAGGDPGYTETARMLGEAALCLASDDLPDVSGQVTTAVAMGDALIGRLRRAGITFRVLSDSRGQAPGR</sequence>
<evidence type="ECO:0000259" key="1">
    <source>
        <dbReference type="Pfam" id="PF03435"/>
    </source>
</evidence>
<reference evidence="3" key="1">
    <citation type="journal article" date="2019" name="Int. J. Syst. Evol. Microbiol.">
        <title>The Global Catalogue of Microorganisms (GCM) 10K type strain sequencing project: providing services to taxonomists for standard genome sequencing and annotation.</title>
        <authorList>
            <consortium name="The Broad Institute Genomics Platform"/>
            <consortium name="The Broad Institute Genome Sequencing Center for Infectious Disease"/>
            <person name="Wu L."/>
            <person name="Ma J."/>
        </authorList>
    </citation>
    <scope>NUCLEOTIDE SEQUENCE [LARGE SCALE GENOMIC DNA]</scope>
    <source>
        <strain evidence="3">JCM 3106</strain>
    </source>
</reference>
<keyword evidence="3" id="KW-1185">Reference proteome</keyword>
<comment type="caution">
    <text evidence="2">The sequence shown here is derived from an EMBL/GenBank/DDBJ whole genome shotgun (WGS) entry which is preliminary data.</text>
</comment>
<dbReference type="PANTHER" id="PTHR12286:SF5">
    <property type="entry name" value="SACCHAROPINE DEHYDROGENASE-LIKE OXIDOREDUCTASE"/>
    <property type="match status" value="1"/>
</dbReference>
<accession>A0ABP6LAY6</accession>
<evidence type="ECO:0000313" key="3">
    <source>
        <dbReference type="Proteomes" id="UP001499930"/>
    </source>
</evidence>
<proteinExistence type="predicted"/>
<dbReference type="InterPro" id="IPR005097">
    <property type="entry name" value="Sacchrp_dh_NADP-bd"/>
</dbReference>
<dbReference type="PANTHER" id="PTHR12286">
    <property type="entry name" value="SACCHAROPINE DEHYDROGENASE-LIKE OXIDOREDUCTASE"/>
    <property type="match status" value="1"/>
</dbReference>
<dbReference type="InterPro" id="IPR036291">
    <property type="entry name" value="NAD(P)-bd_dom_sf"/>
</dbReference>
<dbReference type="RefSeq" id="WP_344906434.1">
    <property type="nucleotide sequence ID" value="NZ_BAAAWD010000028.1"/>
</dbReference>
<evidence type="ECO:0000313" key="2">
    <source>
        <dbReference type="EMBL" id="GAA3038261.1"/>
    </source>
</evidence>
<organism evidence="2 3">
    <name type="scientific">Streptosporangium longisporum</name>
    <dbReference type="NCBI Taxonomy" id="46187"/>
    <lineage>
        <taxon>Bacteria</taxon>
        <taxon>Bacillati</taxon>
        <taxon>Actinomycetota</taxon>
        <taxon>Actinomycetes</taxon>
        <taxon>Streptosporangiales</taxon>
        <taxon>Streptosporangiaceae</taxon>
        <taxon>Streptosporangium</taxon>
    </lineage>
</organism>
<protein>
    <submittedName>
        <fullName evidence="2">Saccharopine dehydrogenase NADP-binding domain-containing protein</fullName>
    </submittedName>
</protein>
<dbReference type="Pfam" id="PF03435">
    <property type="entry name" value="Sacchrp_dh_NADP"/>
    <property type="match status" value="1"/>
</dbReference>
<feature type="domain" description="Saccharopine dehydrogenase NADP binding" evidence="1">
    <location>
        <begin position="12"/>
        <end position="134"/>
    </location>
</feature>